<evidence type="ECO:0000256" key="4">
    <source>
        <dbReference type="RuleBase" id="RU000363"/>
    </source>
</evidence>
<evidence type="ECO:0000313" key="7">
    <source>
        <dbReference type="Proteomes" id="UP000663824"/>
    </source>
</evidence>
<dbReference type="Gene3D" id="3.40.50.720">
    <property type="entry name" value="NAD(P)-binding Rossmann-like Domain"/>
    <property type="match status" value="1"/>
</dbReference>
<dbReference type="GO" id="GO:0016491">
    <property type="term" value="F:oxidoreductase activity"/>
    <property type="evidence" value="ECO:0007669"/>
    <property type="project" value="UniProtKB-KW"/>
</dbReference>
<proteinExistence type="inferred from homology"/>
<sequence>MSSTEQKRTILVTGANRGIGFIIVKKLAKESPPNNTIILLGSRDLKRGEDALIQLGSPSNVHVLHLDTSSRESIIRAKDEVKQKYGGQLDVVINNAAITRKDLSVDAAREILGTNYYGVKILNEYLFPLMRENGRIINVSSRVGSNVLYETSQSLRQKYTTSTLTKYQLDQLVEEFISAIDTNTLEHLGYNIESTDLIYGVSKAALNALTQLEAYEWSNNNSLLVVSVTPGFCATDMTGYAPDARPAELGADSILYMVNAPRSELRNGGFYRDGQQISLISARMSR</sequence>
<evidence type="ECO:0000313" key="6">
    <source>
        <dbReference type="EMBL" id="CAF5169687.1"/>
    </source>
</evidence>
<evidence type="ECO:0000256" key="2">
    <source>
        <dbReference type="ARBA" id="ARBA00022857"/>
    </source>
</evidence>
<evidence type="ECO:0000256" key="1">
    <source>
        <dbReference type="ARBA" id="ARBA00006484"/>
    </source>
</evidence>
<dbReference type="PRINTS" id="PR00080">
    <property type="entry name" value="SDRFAMILY"/>
</dbReference>
<dbReference type="AlphaFoldDB" id="A0A816LN41"/>
<comment type="similarity">
    <text evidence="1 4">Belongs to the short-chain dehydrogenases/reductases (SDR) family.</text>
</comment>
<name>A0A816LN41_9BILA</name>
<dbReference type="PANTHER" id="PTHR43963:SF6">
    <property type="entry name" value="CHAIN DEHYDROGENASE FAMILY PROTEIN, PUTATIVE (AFU_ORTHOLOGUE AFUA_3G15350)-RELATED"/>
    <property type="match status" value="1"/>
</dbReference>
<dbReference type="SUPFAM" id="SSF51735">
    <property type="entry name" value="NAD(P)-binding Rossmann-fold domains"/>
    <property type="match status" value="1"/>
</dbReference>
<keyword evidence="3" id="KW-0560">Oxidoreductase</keyword>
<gene>
    <name evidence="5" type="ORF">MBJ925_LOCUS5694</name>
    <name evidence="6" type="ORF">SMN809_LOCUS65397</name>
</gene>
<reference evidence="5" key="1">
    <citation type="submission" date="2021-02" db="EMBL/GenBank/DDBJ databases">
        <authorList>
            <person name="Nowell W R."/>
        </authorList>
    </citation>
    <scope>NUCLEOTIDE SEQUENCE</scope>
</reference>
<comment type="caution">
    <text evidence="5">The sequence shown here is derived from an EMBL/GenBank/DDBJ whole genome shotgun (WGS) entry which is preliminary data.</text>
</comment>
<evidence type="ECO:0000313" key="5">
    <source>
        <dbReference type="EMBL" id="CAF1946608.1"/>
    </source>
</evidence>
<dbReference type="PRINTS" id="PR00081">
    <property type="entry name" value="GDHRDH"/>
</dbReference>
<protein>
    <submittedName>
        <fullName evidence="5">Uncharacterized protein</fullName>
    </submittedName>
</protein>
<organism evidence="5 7">
    <name type="scientific">Rotaria magnacalcarata</name>
    <dbReference type="NCBI Taxonomy" id="392030"/>
    <lineage>
        <taxon>Eukaryota</taxon>
        <taxon>Metazoa</taxon>
        <taxon>Spiralia</taxon>
        <taxon>Gnathifera</taxon>
        <taxon>Rotifera</taxon>
        <taxon>Eurotatoria</taxon>
        <taxon>Bdelloidea</taxon>
        <taxon>Philodinida</taxon>
        <taxon>Philodinidae</taxon>
        <taxon>Rotaria</taxon>
    </lineage>
</organism>
<dbReference type="InterPro" id="IPR002347">
    <property type="entry name" value="SDR_fam"/>
</dbReference>
<dbReference type="InterPro" id="IPR036291">
    <property type="entry name" value="NAD(P)-bd_dom_sf"/>
</dbReference>
<dbReference type="Pfam" id="PF00106">
    <property type="entry name" value="adh_short"/>
    <property type="match status" value="1"/>
</dbReference>
<evidence type="ECO:0000256" key="3">
    <source>
        <dbReference type="ARBA" id="ARBA00023002"/>
    </source>
</evidence>
<dbReference type="Proteomes" id="UP000663824">
    <property type="component" value="Unassembled WGS sequence"/>
</dbReference>
<keyword evidence="2" id="KW-0521">NADP</keyword>
<dbReference type="EMBL" id="CAJOBI010309431">
    <property type="protein sequence ID" value="CAF5169687.1"/>
    <property type="molecule type" value="Genomic_DNA"/>
</dbReference>
<dbReference type="Proteomes" id="UP000676336">
    <property type="component" value="Unassembled WGS sequence"/>
</dbReference>
<accession>A0A816LN41</accession>
<dbReference type="EMBL" id="CAJNRE010001569">
    <property type="protein sequence ID" value="CAF1946608.1"/>
    <property type="molecule type" value="Genomic_DNA"/>
</dbReference>
<dbReference type="PANTHER" id="PTHR43963">
    <property type="entry name" value="CARBONYL REDUCTASE 1-RELATED"/>
    <property type="match status" value="1"/>
</dbReference>